<name>A0ABP9YIF8_9FUNG</name>
<dbReference type="Gene3D" id="2.40.70.10">
    <property type="entry name" value="Acid Proteases"/>
    <property type="match status" value="1"/>
</dbReference>
<feature type="region of interest" description="Disordered" evidence="2">
    <location>
        <begin position="143"/>
        <end position="206"/>
    </location>
</feature>
<sequence length="395" mass="44828">MEAYPPEGSNIAQGNPQYISYVPPNVMPLNDSRRNIRIESTVKPVRKKPVRRPRKEVHINVQDTWDKLKNTPLTISVAEFLILNKNAAREVKEGIMYIHRRKPTGKNKNNKNNQSLDTRGNPVMISTLRNNGLLDEAELNRSNYSGTHTLNSSVKHFKSDDESENESSNSDSMLSSDESEYENTSDGSYEESDGEESTVGNYPYDSNKMRTARPVRVFVSIQNRLVEAILDSGAAVSVMSIRLARILNIQVNNEDKMILTGFSSNKSVTCQVATDVDVRIGGKRRKEHFCIDPSETSKEVCILGRSWIENHDIRLVKKGKIVMIPTNRGRDYIEVECIDDDKNYISNDVPIFQVSIRLDNGYQEEGNEDDLSINNIKENKINKIVNLTTYQEDTH</sequence>
<evidence type="ECO:0000313" key="3">
    <source>
        <dbReference type="EMBL" id="GAA5806644.1"/>
    </source>
</evidence>
<gene>
    <name evidence="3" type="ORF">HPULCUR_012187</name>
</gene>
<comment type="caution">
    <text evidence="3">The sequence shown here is derived from an EMBL/GenBank/DDBJ whole genome shotgun (WGS) entry which is preliminary data.</text>
</comment>
<keyword evidence="1" id="KW-0064">Aspartyl protease</keyword>
<evidence type="ECO:0000256" key="1">
    <source>
        <dbReference type="ARBA" id="ARBA00022750"/>
    </source>
</evidence>
<protein>
    <submittedName>
        <fullName evidence="3">Uncharacterized protein</fullName>
    </submittedName>
</protein>
<evidence type="ECO:0000313" key="4">
    <source>
        <dbReference type="Proteomes" id="UP001476247"/>
    </source>
</evidence>
<dbReference type="SUPFAM" id="SSF50630">
    <property type="entry name" value="Acid proteases"/>
    <property type="match status" value="1"/>
</dbReference>
<reference evidence="3 4" key="1">
    <citation type="submission" date="2024-04" db="EMBL/GenBank/DDBJ databases">
        <title>genome sequences of Mucor flavus KT1a and Helicostylum pulchrum KT1b strains isolation_sourced from the surface of a dry-aged beef.</title>
        <authorList>
            <person name="Toyotome T."/>
            <person name="Hosono M."/>
            <person name="Torimaru M."/>
            <person name="Fukuda K."/>
            <person name="Mikami N."/>
        </authorList>
    </citation>
    <scope>NUCLEOTIDE SEQUENCE [LARGE SCALE GENOMIC DNA]</scope>
    <source>
        <strain evidence="3 4">KT1b</strain>
    </source>
</reference>
<feature type="compositionally biased region" description="Basic residues" evidence="2">
    <location>
        <begin position="100"/>
        <end position="109"/>
    </location>
</feature>
<dbReference type="Pfam" id="PF13975">
    <property type="entry name" value="gag-asp_proteas"/>
    <property type="match status" value="1"/>
</dbReference>
<dbReference type="Proteomes" id="UP001476247">
    <property type="component" value="Unassembled WGS sequence"/>
</dbReference>
<dbReference type="EMBL" id="BAABUJ010000086">
    <property type="protein sequence ID" value="GAA5806644.1"/>
    <property type="molecule type" value="Genomic_DNA"/>
</dbReference>
<keyword evidence="1" id="KW-0645">Protease</keyword>
<accession>A0ABP9YIF8</accession>
<dbReference type="InterPro" id="IPR001969">
    <property type="entry name" value="Aspartic_peptidase_AS"/>
</dbReference>
<organism evidence="3 4">
    <name type="scientific">Helicostylum pulchrum</name>
    <dbReference type="NCBI Taxonomy" id="562976"/>
    <lineage>
        <taxon>Eukaryota</taxon>
        <taxon>Fungi</taxon>
        <taxon>Fungi incertae sedis</taxon>
        <taxon>Mucoromycota</taxon>
        <taxon>Mucoromycotina</taxon>
        <taxon>Mucoromycetes</taxon>
        <taxon>Mucorales</taxon>
        <taxon>Mucorineae</taxon>
        <taxon>Mucoraceae</taxon>
        <taxon>Helicostylum</taxon>
    </lineage>
</organism>
<dbReference type="PROSITE" id="PS00141">
    <property type="entry name" value="ASP_PROTEASE"/>
    <property type="match status" value="1"/>
</dbReference>
<feature type="compositionally biased region" description="Low complexity" evidence="2">
    <location>
        <begin position="166"/>
        <end position="176"/>
    </location>
</feature>
<feature type="compositionally biased region" description="Polar residues" evidence="2">
    <location>
        <begin position="143"/>
        <end position="154"/>
    </location>
</feature>
<keyword evidence="1" id="KW-0378">Hydrolase</keyword>
<dbReference type="InterPro" id="IPR021109">
    <property type="entry name" value="Peptidase_aspartic_dom_sf"/>
</dbReference>
<dbReference type="CDD" id="cd00303">
    <property type="entry name" value="retropepsin_like"/>
    <property type="match status" value="1"/>
</dbReference>
<feature type="region of interest" description="Disordered" evidence="2">
    <location>
        <begin position="100"/>
        <end position="123"/>
    </location>
</feature>
<feature type="compositionally biased region" description="Acidic residues" evidence="2">
    <location>
        <begin position="177"/>
        <end position="196"/>
    </location>
</feature>
<evidence type="ECO:0000256" key="2">
    <source>
        <dbReference type="SAM" id="MobiDB-lite"/>
    </source>
</evidence>
<keyword evidence="4" id="KW-1185">Reference proteome</keyword>
<proteinExistence type="predicted"/>